<evidence type="ECO:0000256" key="8">
    <source>
        <dbReference type="ARBA" id="ARBA00023180"/>
    </source>
</evidence>
<keyword evidence="7" id="KW-1015">Disulfide bond</keyword>
<keyword evidence="5" id="KW-0677">Repeat</keyword>
<dbReference type="AlphaFoldDB" id="A0A5N6XYC1"/>
<evidence type="ECO:0000256" key="12">
    <source>
        <dbReference type="ARBA" id="ARBA00023326"/>
    </source>
</evidence>
<comment type="function">
    <text evidence="13">Specific in hydrolyzing the terminal glycosidic bond of polygalacturonic acid and oligogalacturonates.</text>
</comment>
<keyword evidence="3" id="KW-0964">Secreted</keyword>
<comment type="similarity">
    <text evidence="2 16">Belongs to the glycosyl hydrolase 28 family.</text>
</comment>
<evidence type="ECO:0000256" key="4">
    <source>
        <dbReference type="ARBA" id="ARBA00022729"/>
    </source>
</evidence>
<evidence type="ECO:0000256" key="3">
    <source>
        <dbReference type="ARBA" id="ARBA00022525"/>
    </source>
</evidence>
<keyword evidence="10 16" id="KW-0326">Glycosidase</keyword>
<feature type="chain" id="PRO_5025042860" description="galacturonan 1,4-alpha-galacturonidase" evidence="17">
    <location>
        <begin position="24"/>
        <end position="363"/>
    </location>
</feature>
<dbReference type="SUPFAM" id="SSF51126">
    <property type="entry name" value="Pectin lyase-like"/>
    <property type="match status" value="1"/>
</dbReference>
<keyword evidence="18" id="KW-0456">Lyase</keyword>
<keyword evidence="9" id="KW-0119">Carbohydrate metabolism</keyword>
<reference evidence="18" key="1">
    <citation type="submission" date="2019-04" db="EMBL/GenBank/DDBJ databases">
        <title>Friends and foes A comparative genomics study of 23 Aspergillus species from section Flavi.</title>
        <authorList>
            <consortium name="DOE Joint Genome Institute"/>
            <person name="Kjaerbolling I."/>
            <person name="Vesth T."/>
            <person name="Frisvad J.C."/>
            <person name="Nybo J.L."/>
            <person name="Theobald S."/>
            <person name="Kildgaard S."/>
            <person name="Isbrandt T."/>
            <person name="Kuo A."/>
            <person name="Sato A."/>
            <person name="Lyhne E.K."/>
            <person name="Kogle M.E."/>
            <person name="Wiebenga A."/>
            <person name="Kun R.S."/>
            <person name="Lubbers R.J."/>
            <person name="Makela M.R."/>
            <person name="Barry K."/>
            <person name="Chovatia M."/>
            <person name="Clum A."/>
            <person name="Daum C."/>
            <person name="Haridas S."/>
            <person name="He G."/>
            <person name="LaButti K."/>
            <person name="Lipzen A."/>
            <person name="Mondo S."/>
            <person name="Riley R."/>
            <person name="Salamov A."/>
            <person name="Simmons B.A."/>
            <person name="Magnuson J.K."/>
            <person name="Henrissat B."/>
            <person name="Mortensen U.H."/>
            <person name="Larsen T.O."/>
            <person name="Devries R.P."/>
            <person name="Grigoriev I.V."/>
            <person name="Machida M."/>
            <person name="Baker S.E."/>
            <person name="Andersen M.R."/>
        </authorList>
    </citation>
    <scope>NUCLEOTIDE SEQUENCE</scope>
    <source>
        <strain evidence="18">CBS 117612</strain>
    </source>
</reference>
<dbReference type="GO" id="GO:0016829">
    <property type="term" value="F:lyase activity"/>
    <property type="evidence" value="ECO:0007669"/>
    <property type="project" value="UniProtKB-KW"/>
</dbReference>
<dbReference type="Proteomes" id="UP000325558">
    <property type="component" value="Unassembled WGS sequence"/>
</dbReference>
<dbReference type="GO" id="GO:0000272">
    <property type="term" value="P:polysaccharide catabolic process"/>
    <property type="evidence" value="ECO:0007669"/>
    <property type="project" value="UniProtKB-KW"/>
</dbReference>
<comment type="catalytic activity">
    <reaction evidence="15">
        <text>[(1-&gt;4)-alpha-D-galacturonosyl](n) + H2O = alpha-D-galacturonate + [(1-&gt;4)-alpha-D-galacturonosyl](n-1)</text>
        <dbReference type="Rhea" id="RHEA:14117"/>
        <dbReference type="Rhea" id="RHEA-COMP:14570"/>
        <dbReference type="Rhea" id="RHEA-COMP:14572"/>
        <dbReference type="ChEBI" id="CHEBI:15377"/>
        <dbReference type="ChEBI" id="CHEBI:58658"/>
        <dbReference type="ChEBI" id="CHEBI:140523"/>
        <dbReference type="EC" id="3.2.1.67"/>
    </reaction>
</comment>
<evidence type="ECO:0000313" key="18">
    <source>
        <dbReference type="EMBL" id="KAE8337603.1"/>
    </source>
</evidence>
<evidence type="ECO:0000256" key="15">
    <source>
        <dbReference type="ARBA" id="ARBA00048766"/>
    </source>
</evidence>
<name>A0A5N6XYC1_9EURO</name>
<evidence type="ECO:0000256" key="1">
    <source>
        <dbReference type="ARBA" id="ARBA00004613"/>
    </source>
</evidence>
<dbReference type="GO" id="GO:0071555">
    <property type="term" value="P:cell wall organization"/>
    <property type="evidence" value="ECO:0007669"/>
    <property type="project" value="UniProtKB-KW"/>
</dbReference>
<dbReference type="InterPro" id="IPR012334">
    <property type="entry name" value="Pectin_lyas_fold"/>
</dbReference>
<dbReference type="PANTHER" id="PTHR31736">
    <property type="match status" value="1"/>
</dbReference>
<keyword evidence="6 16" id="KW-0378">Hydrolase</keyword>
<dbReference type="GO" id="GO:0005576">
    <property type="term" value="C:extracellular region"/>
    <property type="evidence" value="ECO:0007669"/>
    <property type="project" value="UniProtKB-SubCell"/>
</dbReference>
<evidence type="ECO:0000256" key="6">
    <source>
        <dbReference type="ARBA" id="ARBA00022801"/>
    </source>
</evidence>
<evidence type="ECO:0000256" key="10">
    <source>
        <dbReference type="ARBA" id="ARBA00023295"/>
    </source>
</evidence>
<keyword evidence="4 17" id="KW-0732">Signal</keyword>
<accession>A0A5N6XYC1</accession>
<dbReference type="InterPro" id="IPR011050">
    <property type="entry name" value="Pectin_lyase_fold/virulence"/>
</dbReference>
<keyword evidence="12" id="KW-0624">Polysaccharide degradation</keyword>
<evidence type="ECO:0000256" key="7">
    <source>
        <dbReference type="ARBA" id="ARBA00023157"/>
    </source>
</evidence>
<dbReference type="OrthoDB" id="339764at2759"/>
<sequence>MRWLSTPLVAVSLSLGLSAISHASQIEHKGNICTTPGSVWKYGNGGIIVFPENQSYWIASRLNPILSDVTIEWPGERRDFSPQFSDDLDYWRNHSYPVAFQNHAAGFVITGRNITIDGYGTEEAGKTQPGRPMPFVFWNVSNIHVDNFYFNNINCNVTAIDAPYGANWVQNTDGFDTMNARNIRLTNFVYQGGDHCVTIKPRSYDVDIHNVTCRGGMASPPAAAYIKTCIGVPTPQDSYESAGLPRGGGWGNVSNIIFSKFEVQGANTGPMIYQNEGNNGSYAGTSLMTVSDITFANFTAYVTNENEVTSNISCSENHPCYDIDFDNVLLNITKSAGKISENRHENCPIRIRSLFHLVATSVS</sequence>
<evidence type="ECO:0000256" key="16">
    <source>
        <dbReference type="RuleBase" id="RU361169"/>
    </source>
</evidence>
<evidence type="ECO:0000256" key="5">
    <source>
        <dbReference type="ARBA" id="ARBA00022737"/>
    </source>
</evidence>
<dbReference type="Pfam" id="PF00295">
    <property type="entry name" value="Glyco_hydro_28"/>
    <property type="match status" value="2"/>
</dbReference>
<evidence type="ECO:0000256" key="11">
    <source>
        <dbReference type="ARBA" id="ARBA00023316"/>
    </source>
</evidence>
<keyword evidence="8" id="KW-0325">Glycoprotein</keyword>
<evidence type="ECO:0000256" key="14">
    <source>
        <dbReference type="ARBA" id="ARBA00038933"/>
    </source>
</evidence>
<feature type="signal peptide" evidence="17">
    <location>
        <begin position="1"/>
        <end position="23"/>
    </location>
</feature>
<dbReference type="Gene3D" id="2.160.20.10">
    <property type="entry name" value="Single-stranded right-handed beta-helix, Pectin lyase-like"/>
    <property type="match status" value="1"/>
</dbReference>
<proteinExistence type="inferred from homology"/>
<comment type="subcellular location">
    <subcellularLocation>
        <location evidence="1">Secreted</location>
    </subcellularLocation>
</comment>
<evidence type="ECO:0000256" key="9">
    <source>
        <dbReference type="ARBA" id="ARBA00023277"/>
    </source>
</evidence>
<dbReference type="GO" id="GO:0004650">
    <property type="term" value="F:polygalacturonase activity"/>
    <property type="evidence" value="ECO:0007669"/>
    <property type="project" value="InterPro"/>
</dbReference>
<evidence type="ECO:0000256" key="13">
    <source>
        <dbReference type="ARBA" id="ARBA00037312"/>
    </source>
</evidence>
<evidence type="ECO:0000256" key="2">
    <source>
        <dbReference type="ARBA" id="ARBA00008834"/>
    </source>
</evidence>
<evidence type="ECO:0000256" key="17">
    <source>
        <dbReference type="SAM" id="SignalP"/>
    </source>
</evidence>
<dbReference type="InterPro" id="IPR000743">
    <property type="entry name" value="Glyco_hydro_28"/>
</dbReference>
<dbReference type="GO" id="GO:0047911">
    <property type="term" value="F:galacturan 1,4-alpha-galacturonidase activity"/>
    <property type="evidence" value="ECO:0007669"/>
    <property type="project" value="UniProtKB-EC"/>
</dbReference>
<dbReference type="EMBL" id="ML737178">
    <property type="protein sequence ID" value="KAE8337603.1"/>
    <property type="molecule type" value="Genomic_DNA"/>
</dbReference>
<gene>
    <name evidence="18" type="ORF">BDV24DRAFT_154285</name>
</gene>
<organism evidence="18">
    <name type="scientific">Aspergillus arachidicola</name>
    <dbReference type="NCBI Taxonomy" id="656916"/>
    <lineage>
        <taxon>Eukaryota</taxon>
        <taxon>Fungi</taxon>
        <taxon>Dikarya</taxon>
        <taxon>Ascomycota</taxon>
        <taxon>Pezizomycotina</taxon>
        <taxon>Eurotiomycetes</taxon>
        <taxon>Eurotiomycetidae</taxon>
        <taxon>Eurotiales</taxon>
        <taxon>Aspergillaceae</taxon>
        <taxon>Aspergillus</taxon>
        <taxon>Aspergillus subgen. Circumdati</taxon>
    </lineage>
</organism>
<keyword evidence="11" id="KW-0961">Cell wall biogenesis/degradation</keyword>
<dbReference type="PANTHER" id="PTHR31736:SF12">
    <property type="entry name" value="EXO-POLYGALACTURONASE, PUTATIVE-RELATED"/>
    <property type="match status" value="1"/>
</dbReference>
<protein>
    <recommendedName>
        <fullName evidence="14">galacturonan 1,4-alpha-galacturonidase</fullName>
        <ecNumber evidence="14">3.2.1.67</ecNumber>
    </recommendedName>
</protein>
<dbReference type="EC" id="3.2.1.67" evidence="14"/>